<gene>
    <name evidence="2" type="ORF">ACFQKD_15395</name>
</gene>
<evidence type="ECO:0000313" key="2">
    <source>
        <dbReference type="EMBL" id="MFC7098690.1"/>
    </source>
</evidence>
<name>A0ABD5WYS2_9EURY</name>
<comment type="caution">
    <text evidence="2">The sequence shown here is derived from an EMBL/GenBank/DDBJ whole genome shotgun (WGS) entry which is preliminary data.</text>
</comment>
<reference evidence="2 3" key="1">
    <citation type="journal article" date="2019" name="Int. J. Syst. Evol. Microbiol.">
        <title>The Global Catalogue of Microorganisms (GCM) 10K type strain sequencing project: providing services to taxonomists for standard genome sequencing and annotation.</title>
        <authorList>
            <consortium name="The Broad Institute Genomics Platform"/>
            <consortium name="The Broad Institute Genome Sequencing Center for Infectious Disease"/>
            <person name="Wu L."/>
            <person name="Ma J."/>
        </authorList>
    </citation>
    <scope>NUCLEOTIDE SEQUENCE [LARGE SCALE GENOMIC DNA]</scope>
    <source>
        <strain evidence="2 3">DT55</strain>
    </source>
</reference>
<dbReference type="RefSeq" id="WP_276236768.1">
    <property type="nucleotide sequence ID" value="NZ_CP119989.1"/>
</dbReference>
<organism evidence="2 3">
    <name type="scientific">Halobaculum marinum</name>
    <dbReference type="NCBI Taxonomy" id="3031996"/>
    <lineage>
        <taxon>Archaea</taxon>
        <taxon>Methanobacteriati</taxon>
        <taxon>Methanobacteriota</taxon>
        <taxon>Stenosarchaea group</taxon>
        <taxon>Halobacteria</taxon>
        <taxon>Halobacteriales</taxon>
        <taxon>Haloferacaceae</taxon>
        <taxon>Halobaculum</taxon>
    </lineage>
</organism>
<dbReference type="Proteomes" id="UP001596388">
    <property type="component" value="Unassembled WGS sequence"/>
</dbReference>
<feature type="compositionally biased region" description="Basic and acidic residues" evidence="1">
    <location>
        <begin position="1"/>
        <end position="13"/>
    </location>
</feature>
<accession>A0ABD5WYS2</accession>
<dbReference type="GeneID" id="79270376"/>
<dbReference type="EMBL" id="JBHTAG010000003">
    <property type="protein sequence ID" value="MFC7098690.1"/>
    <property type="molecule type" value="Genomic_DNA"/>
</dbReference>
<evidence type="ECO:0000313" key="3">
    <source>
        <dbReference type="Proteomes" id="UP001596388"/>
    </source>
</evidence>
<protein>
    <submittedName>
        <fullName evidence="2">Uncharacterized protein</fullName>
    </submittedName>
</protein>
<feature type="region of interest" description="Disordered" evidence="1">
    <location>
        <begin position="1"/>
        <end position="31"/>
    </location>
</feature>
<proteinExistence type="predicted"/>
<sequence>MTEADAEQRRDTDAAAVDGDPSGWRSLPRRIGPDTAAMAIGGAGLLGGLRAIRRGDRVRGLLGVAVGAALLRAGIARRRARSRLDESSSDSVDETDADAVEVDVAETGRVSGTDDADEAGTDAVAAVAEVPPEVDERADAATADPVVALADADQLGAAAFDARSHEVPVPQRAFNQGFLAHSAEAFWGVDDGDGAVVVSKDYDAVEGRDGVHYVASTEIGADVRELPIPDTVLDHWDAVYGGGTAVGGGDDILFVTTDDLTDAGLLRVLPAAWAEDTTA</sequence>
<dbReference type="AlphaFoldDB" id="A0ABD5WYS2"/>
<keyword evidence="3" id="KW-1185">Reference proteome</keyword>
<evidence type="ECO:0000256" key="1">
    <source>
        <dbReference type="SAM" id="MobiDB-lite"/>
    </source>
</evidence>